<protein>
    <recommendedName>
        <fullName evidence="9">Chromosome transmission fidelity protein 8</fullName>
    </recommendedName>
</protein>
<proteinExistence type="inferred from homology"/>
<accession>A0A0K6FQY1</accession>
<sequence length="123" mass="13274">MIIPVTTPPESKSGPPQHPRLARLGEELFLLEMQGKLEVEGPKEGGFVGVLGLDDSDKVTLRIGVHHLEGKIASLPKPLGILTKHKSDAGTTYEITEIVTKKIIFTKRPTPIVGHAGPLLQTN</sequence>
<dbReference type="Pfam" id="PF09696">
    <property type="entry name" value="Ctf8"/>
    <property type="match status" value="1"/>
</dbReference>
<keyword evidence="8" id="KW-1185">Reference proteome</keyword>
<keyword evidence="2" id="KW-0235">DNA replication</keyword>
<dbReference type="InterPro" id="IPR018607">
    <property type="entry name" value="Ctf8"/>
</dbReference>
<evidence type="ECO:0008006" key="9">
    <source>
        <dbReference type="Google" id="ProtNLM"/>
    </source>
</evidence>
<evidence type="ECO:0000256" key="5">
    <source>
        <dbReference type="ARBA" id="ARBA00023306"/>
    </source>
</evidence>
<keyword evidence="5" id="KW-0131">Cell cycle</keyword>
<gene>
    <name evidence="7" type="ORF">RSOLAG22IIIB_03534</name>
</gene>
<keyword evidence="3" id="KW-0238">DNA-binding</keyword>
<dbReference type="GO" id="GO:0031390">
    <property type="term" value="C:Ctf18 RFC-like complex"/>
    <property type="evidence" value="ECO:0007669"/>
    <property type="project" value="InterPro"/>
</dbReference>
<dbReference type="AlphaFoldDB" id="A0A0K6FQY1"/>
<dbReference type="EMBL" id="CYGV01000446">
    <property type="protein sequence ID" value="CUA68497.1"/>
    <property type="molecule type" value="Genomic_DNA"/>
</dbReference>
<dbReference type="GO" id="GO:0003677">
    <property type="term" value="F:DNA binding"/>
    <property type="evidence" value="ECO:0007669"/>
    <property type="project" value="UniProtKB-KW"/>
</dbReference>
<evidence type="ECO:0000256" key="6">
    <source>
        <dbReference type="ARBA" id="ARBA00038447"/>
    </source>
</evidence>
<comment type="similarity">
    <text evidence="6">Belongs to the CTF8 family.</text>
</comment>
<evidence type="ECO:0000256" key="1">
    <source>
        <dbReference type="ARBA" id="ARBA00004123"/>
    </source>
</evidence>
<name>A0A0K6FQY1_9AGAM</name>
<evidence type="ECO:0000313" key="7">
    <source>
        <dbReference type="EMBL" id="CUA68497.1"/>
    </source>
</evidence>
<evidence type="ECO:0000313" key="8">
    <source>
        <dbReference type="Proteomes" id="UP000044841"/>
    </source>
</evidence>
<evidence type="ECO:0000256" key="4">
    <source>
        <dbReference type="ARBA" id="ARBA00023242"/>
    </source>
</evidence>
<dbReference type="PANTHER" id="PTHR28605">
    <property type="entry name" value="CTF8, CHROMOSOME TRANSMISSION FIDELITY FACTOR 8 HOMOLOG (S. CEREVISIAE)"/>
    <property type="match status" value="1"/>
</dbReference>
<dbReference type="GO" id="GO:0007064">
    <property type="term" value="P:mitotic sister chromatid cohesion"/>
    <property type="evidence" value="ECO:0007669"/>
    <property type="project" value="InterPro"/>
</dbReference>
<evidence type="ECO:0000256" key="2">
    <source>
        <dbReference type="ARBA" id="ARBA00022705"/>
    </source>
</evidence>
<dbReference type="PANTHER" id="PTHR28605:SF1">
    <property type="entry name" value="CHROMOSOME TRANSMISSION FIDELITY FACTOR 8"/>
    <property type="match status" value="1"/>
</dbReference>
<dbReference type="GO" id="GO:0006260">
    <property type="term" value="P:DNA replication"/>
    <property type="evidence" value="ECO:0007669"/>
    <property type="project" value="UniProtKB-KW"/>
</dbReference>
<evidence type="ECO:0000256" key="3">
    <source>
        <dbReference type="ARBA" id="ARBA00023125"/>
    </source>
</evidence>
<dbReference type="Proteomes" id="UP000044841">
    <property type="component" value="Unassembled WGS sequence"/>
</dbReference>
<comment type="subcellular location">
    <subcellularLocation>
        <location evidence="1">Nucleus</location>
    </subcellularLocation>
</comment>
<keyword evidence="4" id="KW-0539">Nucleus</keyword>
<reference evidence="7 8" key="1">
    <citation type="submission" date="2015-07" db="EMBL/GenBank/DDBJ databases">
        <authorList>
            <person name="Noorani M."/>
        </authorList>
    </citation>
    <scope>NUCLEOTIDE SEQUENCE [LARGE SCALE GENOMIC DNA]</scope>
    <source>
        <strain evidence="7">BBA 69670</strain>
    </source>
</reference>
<organism evidence="7 8">
    <name type="scientific">Rhizoctonia solani</name>
    <dbReference type="NCBI Taxonomy" id="456999"/>
    <lineage>
        <taxon>Eukaryota</taxon>
        <taxon>Fungi</taxon>
        <taxon>Dikarya</taxon>
        <taxon>Basidiomycota</taxon>
        <taxon>Agaricomycotina</taxon>
        <taxon>Agaricomycetes</taxon>
        <taxon>Cantharellales</taxon>
        <taxon>Ceratobasidiaceae</taxon>
        <taxon>Rhizoctonia</taxon>
    </lineage>
</organism>